<feature type="signal peptide" evidence="1">
    <location>
        <begin position="1"/>
        <end position="19"/>
    </location>
</feature>
<dbReference type="RefSeq" id="WP_309487968.1">
    <property type="nucleotide sequence ID" value="NZ_JAENIG010000001.1"/>
</dbReference>
<evidence type="ECO:0000313" key="3">
    <source>
        <dbReference type="EMBL" id="MBK1853369.1"/>
    </source>
</evidence>
<dbReference type="SUPFAM" id="SSF56935">
    <property type="entry name" value="Porins"/>
    <property type="match status" value="1"/>
</dbReference>
<dbReference type="EMBL" id="JAENIG010000001">
    <property type="protein sequence ID" value="MBK1853369.1"/>
    <property type="molecule type" value="Genomic_DNA"/>
</dbReference>
<name>A0AAE2S9M8_9BACT</name>
<keyword evidence="1" id="KW-0732">Signal</keyword>
<gene>
    <name evidence="3" type="ORF">JIN83_00205</name>
</gene>
<reference evidence="3" key="1">
    <citation type="submission" date="2021-01" db="EMBL/GenBank/DDBJ databases">
        <title>Modified the classification status of verrucomicrobia.</title>
        <authorList>
            <person name="Feng X."/>
        </authorList>
    </citation>
    <scope>NUCLEOTIDE SEQUENCE</scope>
    <source>
        <strain evidence="3">5K15</strain>
    </source>
</reference>
<protein>
    <submittedName>
        <fullName evidence="3">Alginate export family protein</fullName>
    </submittedName>
</protein>
<evidence type="ECO:0000259" key="2">
    <source>
        <dbReference type="Pfam" id="PF13372"/>
    </source>
</evidence>
<comment type="caution">
    <text evidence="3">The sequence shown here is derived from an EMBL/GenBank/DDBJ whole genome shotgun (WGS) entry which is preliminary data.</text>
</comment>
<sequence length="416" mass="46226">MRYHTPLLAALLSSSLSHAGEPSLPAETVAHPDAFELITPTLDLRTRFEAREQDGYDASTAWTTRARLGLKTAEFSGFSAFVEGEANLVLGSDYRSNPTGDSSTYPYVDGNTVISDPRSFELNRAWVQYQQGDWAAKVGRQRMIRNNAAFIGNVGWRQNEQTFDAIQLSYTEEAFSISYAYSDRVQRIFGDEANDGLPGPPLHDFEGEFHLLDATYQIADATLGGYVYLIDVENNSNVGESNTFGAFYKSACFHAEWAYQEGESALFAGGDYDAFYGHLIFSHQIDKATFSAGVEYMEEGFKTPFATVHAFNGFADAFILNRIGLTNSGGAYEGITDFYVGYTQGGLPWNMTFKGFLHYFMDDSMDGSYGWEVDAVLIKPFNKQLKGILKAAYFDADDDGPFSDIEQVSVELNYSF</sequence>
<organism evidence="3 4">
    <name type="scientific">Oceaniferula flava</name>
    <dbReference type="NCBI Taxonomy" id="2800421"/>
    <lineage>
        <taxon>Bacteria</taxon>
        <taxon>Pseudomonadati</taxon>
        <taxon>Verrucomicrobiota</taxon>
        <taxon>Verrucomicrobiia</taxon>
        <taxon>Verrucomicrobiales</taxon>
        <taxon>Verrucomicrobiaceae</taxon>
        <taxon>Oceaniferula</taxon>
    </lineage>
</organism>
<accession>A0AAE2S9M8</accession>
<dbReference type="Proteomes" id="UP000634206">
    <property type="component" value="Unassembled WGS sequence"/>
</dbReference>
<proteinExistence type="predicted"/>
<evidence type="ECO:0000256" key="1">
    <source>
        <dbReference type="SAM" id="SignalP"/>
    </source>
</evidence>
<feature type="domain" description="Alginate export" evidence="2">
    <location>
        <begin position="43"/>
        <end position="177"/>
    </location>
</feature>
<dbReference type="AlphaFoldDB" id="A0AAE2S9M8"/>
<dbReference type="InterPro" id="IPR025388">
    <property type="entry name" value="Alginate_export_dom"/>
</dbReference>
<evidence type="ECO:0000313" key="4">
    <source>
        <dbReference type="Proteomes" id="UP000634206"/>
    </source>
</evidence>
<dbReference type="Pfam" id="PF13372">
    <property type="entry name" value="Alginate_exp"/>
    <property type="match status" value="1"/>
</dbReference>
<keyword evidence="4" id="KW-1185">Reference proteome</keyword>
<feature type="chain" id="PRO_5042115727" evidence="1">
    <location>
        <begin position="20"/>
        <end position="416"/>
    </location>
</feature>